<protein>
    <submittedName>
        <fullName evidence="2">Uncharacterized protein</fullName>
    </submittedName>
</protein>
<evidence type="ECO:0000313" key="2">
    <source>
        <dbReference type="EMBL" id="EGZ15139.1"/>
    </source>
</evidence>
<dbReference type="KEGG" id="psoj:PHYSODRAFT_333409"/>
<dbReference type="InParanoid" id="G4ZP99"/>
<gene>
    <name evidence="2" type="ORF">PHYSODRAFT_333409</name>
</gene>
<dbReference type="GeneID" id="20646660"/>
<dbReference type="AlphaFoldDB" id="G4ZP99"/>
<feature type="region of interest" description="Disordered" evidence="1">
    <location>
        <begin position="1"/>
        <end position="56"/>
    </location>
</feature>
<feature type="compositionally biased region" description="Polar residues" evidence="1">
    <location>
        <begin position="28"/>
        <end position="37"/>
    </location>
</feature>
<dbReference type="Proteomes" id="UP000002640">
    <property type="component" value="Unassembled WGS sequence"/>
</dbReference>
<evidence type="ECO:0000313" key="3">
    <source>
        <dbReference type="Proteomes" id="UP000002640"/>
    </source>
</evidence>
<proteinExistence type="predicted"/>
<sequence length="240" mass="27358">MARTPKMAHIKAQMAERERQEGKVASARNRSQRSQALQDARGSRVTPFGPHAEKKEFCSGPSVLVPQFWPLSFGSSVLVSPSGSSVLVPSLRKMAIVNPKFSKPKRSSNRSNNIDSMTRNPSLQPPQGQQRGERQRRPDYLQESMEATRQKFVIAEVINVARCNADLNKQVRFQGLPDSEIPLVPDRWEPYQRKYICTHGWKERKRSTGKRTSHKLRRTDCPFQMLAQVVMRRDGTWASS</sequence>
<evidence type="ECO:0000256" key="1">
    <source>
        <dbReference type="SAM" id="MobiDB-lite"/>
    </source>
</evidence>
<keyword evidence="3" id="KW-1185">Reference proteome</keyword>
<dbReference type="RefSeq" id="XP_009528888.1">
    <property type="nucleotide sequence ID" value="XM_009530593.1"/>
</dbReference>
<feature type="region of interest" description="Disordered" evidence="1">
    <location>
        <begin position="99"/>
        <end position="138"/>
    </location>
</feature>
<dbReference type="EMBL" id="JH159155">
    <property type="protein sequence ID" value="EGZ15139.1"/>
    <property type="molecule type" value="Genomic_DNA"/>
</dbReference>
<name>G4ZP99_PHYSP</name>
<organism evidence="2 3">
    <name type="scientific">Phytophthora sojae (strain P6497)</name>
    <name type="common">Soybean stem and root rot agent</name>
    <name type="synonym">Phytophthora megasperma f. sp. glycines</name>
    <dbReference type="NCBI Taxonomy" id="1094619"/>
    <lineage>
        <taxon>Eukaryota</taxon>
        <taxon>Sar</taxon>
        <taxon>Stramenopiles</taxon>
        <taxon>Oomycota</taxon>
        <taxon>Peronosporomycetes</taxon>
        <taxon>Peronosporales</taxon>
        <taxon>Peronosporaceae</taxon>
        <taxon>Phytophthora</taxon>
    </lineage>
</organism>
<reference evidence="2 3" key="1">
    <citation type="journal article" date="2006" name="Science">
        <title>Phytophthora genome sequences uncover evolutionary origins and mechanisms of pathogenesis.</title>
        <authorList>
            <person name="Tyler B.M."/>
            <person name="Tripathy S."/>
            <person name="Zhang X."/>
            <person name="Dehal P."/>
            <person name="Jiang R.H."/>
            <person name="Aerts A."/>
            <person name="Arredondo F.D."/>
            <person name="Baxter L."/>
            <person name="Bensasson D."/>
            <person name="Beynon J.L."/>
            <person name="Chapman J."/>
            <person name="Damasceno C.M."/>
            <person name="Dorrance A.E."/>
            <person name="Dou D."/>
            <person name="Dickerman A.W."/>
            <person name="Dubchak I.L."/>
            <person name="Garbelotto M."/>
            <person name="Gijzen M."/>
            <person name="Gordon S.G."/>
            <person name="Govers F."/>
            <person name="Grunwald N.J."/>
            <person name="Huang W."/>
            <person name="Ivors K.L."/>
            <person name="Jones R.W."/>
            <person name="Kamoun S."/>
            <person name="Krampis K."/>
            <person name="Lamour K.H."/>
            <person name="Lee M.K."/>
            <person name="McDonald W.H."/>
            <person name="Medina M."/>
            <person name="Meijer H.J."/>
            <person name="Nordberg E.K."/>
            <person name="Maclean D.J."/>
            <person name="Ospina-Giraldo M.D."/>
            <person name="Morris P.F."/>
            <person name="Phuntumart V."/>
            <person name="Putnam N.H."/>
            <person name="Rash S."/>
            <person name="Rose J.K."/>
            <person name="Sakihama Y."/>
            <person name="Salamov A.A."/>
            <person name="Savidor A."/>
            <person name="Scheuring C.F."/>
            <person name="Smith B.M."/>
            <person name="Sobral B.W."/>
            <person name="Terry A."/>
            <person name="Torto-Alalibo T.A."/>
            <person name="Win J."/>
            <person name="Xu Z."/>
            <person name="Zhang H."/>
            <person name="Grigoriev I.V."/>
            <person name="Rokhsar D.S."/>
            <person name="Boore J.L."/>
        </authorList>
    </citation>
    <scope>NUCLEOTIDE SEQUENCE [LARGE SCALE GENOMIC DNA]</scope>
    <source>
        <strain evidence="2 3">P6497</strain>
    </source>
</reference>
<accession>G4ZP99</accession>